<evidence type="ECO:0000256" key="12">
    <source>
        <dbReference type="ARBA" id="ARBA00042677"/>
    </source>
</evidence>
<gene>
    <name evidence="15" type="ORF">PILCRDRAFT_825184</name>
</gene>
<dbReference type="GO" id="GO:0006303">
    <property type="term" value="P:double-strand break repair via nonhomologous end joining"/>
    <property type="evidence" value="ECO:0007669"/>
    <property type="project" value="TreeGrafter"/>
</dbReference>
<dbReference type="EMBL" id="KN833022">
    <property type="protein sequence ID" value="KIM77746.1"/>
    <property type="molecule type" value="Genomic_DNA"/>
</dbReference>
<dbReference type="Proteomes" id="UP000054166">
    <property type="component" value="Unassembled WGS sequence"/>
</dbReference>
<keyword evidence="4" id="KW-0255">Endonuclease</keyword>
<dbReference type="PANTHER" id="PTHR23240:SF8">
    <property type="entry name" value="PROTEIN ARTEMIS"/>
    <property type="match status" value="1"/>
</dbReference>
<evidence type="ECO:0000259" key="14">
    <source>
        <dbReference type="Pfam" id="PF07522"/>
    </source>
</evidence>
<evidence type="ECO:0000256" key="9">
    <source>
        <dbReference type="ARBA" id="ARBA00023204"/>
    </source>
</evidence>
<dbReference type="AlphaFoldDB" id="A0A0C3FD21"/>
<name>A0A0C3FD21_PILCF</name>
<dbReference type="GO" id="GO:0000723">
    <property type="term" value="P:telomere maintenance"/>
    <property type="evidence" value="ECO:0007669"/>
    <property type="project" value="TreeGrafter"/>
</dbReference>
<feature type="region of interest" description="Disordered" evidence="13">
    <location>
        <begin position="588"/>
        <end position="613"/>
    </location>
</feature>
<feature type="compositionally biased region" description="Polar residues" evidence="13">
    <location>
        <begin position="592"/>
        <end position="604"/>
    </location>
</feature>
<feature type="region of interest" description="Disordered" evidence="13">
    <location>
        <begin position="641"/>
        <end position="732"/>
    </location>
</feature>
<comment type="subcellular location">
    <subcellularLocation>
        <location evidence="1">Nucleus</location>
    </subcellularLocation>
</comment>
<dbReference type="GO" id="GO:0036297">
    <property type="term" value="P:interstrand cross-link repair"/>
    <property type="evidence" value="ECO:0007669"/>
    <property type="project" value="TreeGrafter"/>
</dbReference>
<accession>A0A0C3FD21</accession>
<evidence type="ECO:0000256" key="13">
    <source>
        <dbReference type="SAM" id="MobiDB-lite"/>
    </source>
</evidence>
<dbReference type="GO" id="GO:0003684">
    <property type="term" value="F:damaged DNA binding"/>
    <property type="evidence" value="ECO:0007669"/>
    <property type="project" value="TreeGrafter"/>
</dbReference>
<keyword evidence="10" id="KW-0539">Nucleus</keyword>
<sequence>MPPGTPYNAFVLPYKIRVDDFADSSTLEFAPALHLLTHTHTDHINGLSAKSFGYTVICSHDAKEMLLRHEVYAERALHEQELRSEKLRTFSHLKVDPFMMPDGGVYYTGSRDLLRPLPLDTPTVIDLDDSERVTITLIDANHCPGAVMFLIEGNKGAILHTGDFCADPCFLDTISRNLYLRQYLAQPPITQEHPVQLEFSAKKTLDAIYLDTASLLSKLDAPTKKRATSGLTELMTLFPPTALFFINTWTWGYEDILKAISIAFKSKVHVDRYKYSIYRHISDPFLRALVTCDPSSTRFHACERFCRCEYVAVENGTSKDKDGKYSSVNKEGRTVIYINPVTMGERRWSSYLADMKERLRKGEVITNLFVPLLRHSPLPELQTFVSLFRPRKLVPNTLVPGLRGLDWAAMNRMFYDCLSSPPVPSASDHLDETAGGEELEFDHEDVTLKNLEGEGAMDAAEQWAESRKMIKTLEVLREYLTGRERVLVDLVLRRQSGTVASPSDLNPKAFRTVKGLGVGYLKRYGDSDEDTDNSDAEDARGRTAHHLFADDSAAGNGVYWHSSSESINEPTTSARLLPECLAHNIRSGLLSPISSPPRTGTSTQDKGKERQVDTPGAIEHEHKPALQFGSSYSADVVVNNASASNHPSTPFADVNNLLGKRSIPHTPPRSSTSSKGGMPKCRKRAKMDMDPGQSMVENQSPNSDHSILQSSGHNDVSSAKPSARVTGSDDRFAAPSPQAGVYSPLLLQLALPFKHQPSPPSTPHSGYNHFTSIEMVSNPGIYTERFQIADRLSRARPDLVARSYAPKRTGQLSRSMRSQVQEQYQNGLRSISYVTVADTSVEATASDCDLTSTDAFGNDSSMDWDRSRELRNTVLAQLGRGELVSLPALACLNSQPLGVA</sequence>
<keyword evidence="8" id="KW-0233">DNA recombination</keyword>
<feature type="domain" description="DNA repair metallo-beta-lactamase" evidence="14">
    <location>
        <begin position="286"/>
        <end position="398"/>
    </location>
</feature>
<dbReference type="GO" id="GO:0035312">
    <property type="term" value="F:5'-3' DNA exonuclease activity"/>
    <property type="evidence" value="ECO:0007669"/>
    <property type="project" value="TreeGrafter"/>
</dbReference>
<keyword evidence="6" id="KW-0378">Hydrolase</keyword>
<keyword evidence="5" id="KW-0227">DNA damage</keyword>
<dbReference type="InterPro" id="IPR011084">
    <property type="entry name" value="DRMBL"/>
</dbReference>
<comment type="similarity">
    <text evidence="2">Belongs to the DNA repair metallo-beta-lactamase (DRMBL) family.</text>
</comment>
<dbReference type="STRING" id="765440.A0A0C3FD21"/>
<keyword evidence="3" id="KW-0540">Nuclease</keyword>
<dbReference type="Pfam" id="PF07522">
    <property type="entry name" value="DRMBL"/>
    <property type="match status" value="1"/>
</dbReference>
<evidence type="ECO:0000256" key="5">
    <source>
        <dbReference type="ARBA" id="ARBA00022763"/>
    </source>
</evidence>
<dbReference type="SUPFAM" id="SSF56281">
    <property type="entry name" value="Metallo-hydrolase/oxidoreductase"/>
    <property type="match status" value="1"/>
</dbReference>
<evidence type="ECO:0000256" key="7">
    <source>
        <dbReference type="ARBA" id="ARBA00022839"/>
    </source>
</evidence>
<reference evidence="15 16" key="1">
    <citation type="submission" date="2014-04" db="EMBL/GenBank/DDBJ databases">
        <authorList>
            <consortium name="DOE Joint Genome Institute"/>
            <person name="Kuo A."/>
            <person name="Tarkka M."/>
            <person name="Buscot F."/>
            <person name="Kohler A."/>
            <person name="Nagy L.G."/>
            <person name="Floudas D."/>
            <person name="Copeland A."/>
            <person name="Barry K.W."/>
            <person name="Cichocki N."/>
            <person name="Veneault-Fourrey C."/>
            <person name="LaButti K."/>
            <person name="Lindquist E.A."/>
            <person name="Lipzen A."/>
            <person name="Lundell T."/>
            <person name="Morin E."/>
            <person name="Murat C."/>
            <person name="Sun H."/>
            <person name="Tunlid A."/>
            <person name="Henrissat B."/>
            <person name="Grigoriev I.V."/>
            <person name="Hibbett D.S."/>
            <person name="Martin F."/>
            <person name="Nordberg H.P."/>
            <person name="Cantor M.N."/>
            <person name="Hua S.X."/>
        </authorList>
    </citation>
    <scope>NUCLEOTIDE SEQUENCE [LARGE SCALE GENOMIC DNA]</scope>
    <source>
        <strain evidence="15 16">F 1598</strain>
    </source>
</reference>
<proteinExistence type="inferred from homology"/>
<dbReference type="HOGENOM" id="CLU_008345_0_0_1"/>
<evidence type="ECO:0000256" key="11">
    <source>
        <dbReference type="ARBA" id="ARBA00039759"/>
    </source>
</evidence>
<evidence type="ECO:0000313" key="16">
    <source>
        <dbReference type="Proteomes" id="UP000054166"/>
    </source>
</evidence>
<dbReference type="Gene3D" id="3.60.15.10">
    <property type="entry name" value="Ribonuclease Z/Hydroxyacylglutathione hydrolase-like"/>
    <property type="match status" value="1"/>
</dbReference>
<evidence type="ECO:0000256" key="6">
    <source>
        <dbReference type="ARBA" id="ARBA00022801"/>
    </source>
</evidence>
<keyword evidence="9" id="KW-0234">DNA repair</keyword>
<evidence type="ECO:0000256" key="4">
    <source>
        <dbReference type="ARBA" id="ARBA00022759"/>
    </source>
</evidence>
<organism evidence="15 16">
    <name type="scientific">Piloderma croceum (strain F 1598)</name>
    <dbReference type="NCBI Taxonomy" id="765440"/>
    <lineage>
        <taxon>Eukaryota</taxon>
        <taxon>Fungi</taxon>
        <taxon>Dikarya</taxon>
        <taxon>Basidiomycota</taxon>
        <taxon>Agaricomycotina</taxon>
        <taxon>Agaricomycetes</taxon>
        <taxon>Agaricomycetidae</taxon>
        <taxon>Atheliales</taxon>
        <taxon>Atheliaceae</taxon>
        <taxon>Piloderma</taxon>
    </lineage>
</organism>
<dbReference type="InterPro" id="IPR036866">
    <property type="entry name" value="RibonucZ/Hydroxyglut_hydro"/>
</dbReference>
<evidence type="ECO:0000313" key="15">
    <source>
        <dbReference type="EMBL" id="KIM77746.1"/>
    </source>
</evidence>
<dbReference type="GO" id="GO:0004519">
    <property type="term" value="F:endonuclease activity"/>
    <property type="evidence" value="ECO:0007669"/>
    <property type="project" value="UniProtKB-KW"/>
</dbReference>
<dbReference type="PANTHER" id="PTHR23240">
    <property type="entry name" value="DNA CROSS-LINK REPAIR PROTEIN PSO2/SNM1-RELATED"/>
    <property type="match status" value="1"/>
</dbReference>
<keyword evidence="16" id="KW-1185">Reference proteome</keyword>
<evidence type="ECO:0000256" key="3">
    <source>
        <dbReference type="ARBA" id="ARBA00022722"/>
    </source>
</evidence>
<dbReference type="OrthoDB" id="5561659at2759"/>
<feature type="compositionally biased region" description="Polar residues" evidence="13">
    <location>
        <begin position="695"/>
        <end position="720"/>
    </location>
</feature>
<reference evidence="16" key="2">
    <citation type="submission" date="2015-01" db="EMBL/GenBank/DDBJ databases">
        <title>Evolutionary Origins and Diversification of the Mycorrhizal Mutualists.</title>
        <authorList>
            <consortium name="DOE Joint Genome Institute"/>
            <consortium name="Mycorrhizal Genomics Consortium"/>
            <person name="Kohler A."/>
            <person name="Kuo A."/>
            <person name="Nagy L.G."/>
            <person name="Floudas D."/>
            <person name="Copeland A."/>
            <person name="Barry K.W."/>
            <person name="Cichocki N."/>
            <person name="Veneault-Fourrey C."/>
            <person name="LaButti K."/>
            <person name="Lindquist E.A."/>
            <person name="Lipzen A."/>
            <person name="Lundell T."/>
            <person name="Morin E."/>
            <person name="Murat C."/>
            <person name="Riley R."/>
            <person name="Ohm R."/>
            <person name="Sun H."/>
            <person name="Tunlid A."/>
            <person name="Henrissat B."/>
            <person name="Grigoriev I.V."/>
            <person name="Hibbett D.S."/>
            <person name="Martin F."/>
        </authorList>
    </citation>
    <scope>NUCLEOTIDE SEQUENCE [LARGE SCALE GENOMIC DNA]</scope>
    <source>
        <strain evidence="16">F 1598</strain>
    </source>
</reference>
<dbReference type="InParanoid" id="A0A0C3FD21"/>
<evidence type="ECO:0000256" key="10">
    <source>
        <dbReference type="ARBA" id="ARBA00023242"/>
    </source>
</evidence>
<keyword evidence="7" id="KW-0269">Exonuclease</keyword>
<dbReference type="GO" id="GO:0006310">
    <property type="term" value="P:DNA recombination"/>
    <property type="evidence" value="ECO:0007669"/>
    <property type="project" value="UniProtKB-KW"/>
</dbReference>
<evidence type="ECO:0000256" key="2">
    <source>
        <dbReference type="ARBA" id="ARBA00010304"/>
    </source>
</evidence>
<evidence type="ECO:0000256" key="8">
    <source>
        <dbReference type="ARBA" id="ARBA00023172"/>
    </source>
</evidence>
<protein>
    <recommendedName>
        <fullName evidence="11">Protein artemis</fullName>
    </recommendedName>
    <alternativeName>
        <fullName evidence="12">DNA cross-link repair 1C protein</fullName>
    </alternativeName>
</protein>
<evidence type="ECO:0000256" key="1">
    <source>
        <dbReference type="ARBA" id="ARBA00004123"/>
    </source>
</evidence>
<dbReference type="GO" id="GO:0005634">
    <property type="term" value="C:nucleus"/>
    <property type="evidence" value="ECO:0007669"/>
    <property type="project" value="UniProtKB-SubCell"/>
</dbReference>